<dbReference type="Pfam" id="PF14441">
    <property type="entry name" value="OTT_1508_deam"/>
    <property type="match status" value="1"/>
</dbReference>
<dbReference type="PANTHER" id="PTHR42037:SF1">
    <property type="match status" value="1"/>
</dbReference>
<dbReference type="PANTHER" id="PTHR42037">
    <property type="match status" value="1"/>
</dbReference>
<organism evidence="2 3">
    <name type="scientific">Clonostachys solani</name>
    <dbReference type="NCBI Taxonomy" id="160281"/>
    <lineage>
        <taxon>Eukaryota</taxon>
        <taxon>Fungi</taxon>
        <taxon>Dikarya</taxon>
        <taxon>Ascomycota</taxon>
        <taxon>Pezizomycotina</taxon>
        <taxon>Sordariomycetes</taxon>
        <taxon>Hypocreomycetidae</taxon>
        <taxon>Hypocreales</taxon>
        <taxon>Bionectriaceae</taxon>
        <taxon>Clonostachys</taxon>
    </lineage>
</organism>
<dbReference type="OrthoDB" id="3251507at2759"/>
<comment type="caution">
    <text evidence="2">The sequence shown here is derived from an EMBL/GenBank/DDBJ whole genome shotgun (WGS) entry which is preliminary data.</text>
</comment>
<dbReference type="AlphaFoldDB" id="A0A9N9ZKK0"/>
<dbReference type="EMBL" id="CABFOC020000068">
    <property type="protein sequence ID" value="CAH0056983.1"/>
    <property type="molecule type" value="Genomic_DNA"/>
</dbReference>
<proteinExistence type="predicted"/>
<evidence type="ECO:0000313" key="2">
    <source>
        <dbReference type="EMBL" id="CAH0056983.1"/>
    </source>
</evidence>
<evidence type="ECO:0000313" key="3">
    <source>
        <dbReference type="Proteomes" id="UP000775872"/>
    </source>
</evidence>
<feature type="region of interest" description="Disordered" evidence="1">
    <location>
        <begin position="486"/>
        <end position="518"/>
    </location>
</feature>
<dbReference type="Proteomes" id="UP000775872">
    <property type="component" value="Unassembled WGS sequence"/>
</dbReference>
<reference evidence="3" key="1">
    <citation type="submission" date="2019-06" db="EMBL/GenBank/DDBJ databases">
        <authorList>
            <person name="Broberg M."/>
        </authorList>
    </citation>
    <scope>NUCLEOTIDE SEQUENCE [LARGE SCALE GENOMIC DNA]</scope>
</reference>
<reference evidence="2 3" key="2">
    <citation type="submission" date="2021-10" db="EMBL/GenBank/DDBJ databases">
        <authorList>
            <person name="Piombo E."/>
        </authorList>
    </citation>
    <scope>NUCLEOTIDE SEQUENCE [LARGE SCALE GENOMIC DNA]</scope>
</reference>
<evidence type="ECO:0000256" key="1">
    <source>
        <dbReference type="SAM" id="MobiDB-lite"/>
    </source>
</evidence>
<name>A0A9N9ZKK0_9HYPO</name>
<accession>A0A9N9ZKK0</accession>
<protein>
    <submittedName>
        <fullName evidence="2">Uncharacterized protein</fullName>
    </submittedName>
</protein>
<gene>
    <name evidence="2" type="ORF">CSOL1703_00018109</name>
</gene>
<keyword evidence="3" id="KW-1185">Reference proteome</keyword>
<dbReference type="InterPro" id="IPR027796">
    <property type="entry name" value="OTT_1508_deam-like"/>
</dbReference>
<feature type="compositionally biased region" description="Acidic residues" evidence="1">
    <location>
        <begin position="492"/>
        <end position="503"/>
    </location>
</feature>
<sequence length="529" mass="59975">MSERLPATPVMHDKARMVFYPILLLLVVITENHPTKRHVQEPIVHSAAGSDLEALFRDFLSKLVYICCYEPGGSTVSACTALQLPSCIQYAFAFNEQTSRQLTRVQYGIKHILKRFGEPLPDNEADLAAHRKSILADVILFNRDRVRSYLRSLIGNVEKCIGACERNSTAASRSVKNILRQMRDLVDGCLVLNEKTGKEEVRVSATVNLIEMLSGITSEEFSVIKNFAAREDRLNPSKNSDAYWANLIHVRWRLLSYNKAVTLAFECGRHWPELFEEPDIHMIPSSSKLTNPLKKQPLMADQIVRKITSDSTRLQEFSRLIQQLLARGININEMIAQKWRQVGRPLVHSEMLVLNWLEGTEGGTRPERFFGQYKFIGTSKPPCKLCAYFFEFYPTDVQVRSSHRNIFFLWRMFDISENPALPIFTKHKETYFKIKDRIGQDIERTLSESLADGRPHDSSTYTGVAGPQRQLEDLLTQSTLLESFAGLGISGDPEDQSTPELPDESSGGADEVSEETDEEVLLFAGRAKL</sequence>